<dbReference type="EMBL" id="MGFX01000001">
    <property type="protein sequence ID" value="OGM15829.1"/>
    <property type="molecule type" value="Genomic_DNA"/>
</dbReference>
<dbReference type="AlphaFoldDB" id="A0A1F7XM02"/>
<protein>
    <recommendedName>
        <fullName evidence="3">Polymerase nucleotidyl transferase domain-containing protein</fullName>
    </recommendedName>
</protein>
<dbReference type="Proteomes" id="UP000177382">
    <property type="component" value="Unassembled WGS sequence"/>
</dbReference>
<gene>
    <name evidence="1" type="ORF">A2V97_03605</name>
</gene>
<comment type="caution">
    <text evidence="1">The sequence shown here is derived from an EMBL/GenBank/DDBJ whole genome shotgun (WGS) entry which is preliminary data.</text>
</comment>
<dbReference type="InterPro" id="IPR043519">
    <property type="entry name" value="NT_sf"/>
</dbReference>
<organism evidence="1 2">
    <name type="scientific">Candidatus Woesebacteria bacterium RBG_16_42_24</name>
    <dbReference type="NCBI Taxonomy" id="1802485"/>
    <lineage>
        <taxon>Bacteria</taxon>
        <taxon>Candidatus Woeseibacteriota</taxon>
    </lineage>
</organism>
<accession>A0A1F7XM02</accession>
<evidence type="ECO:0000313" key="2">
    <source>
        <dbReference type="Proteomes" id="UP000177382"/>
    </source>
</evidence>
<dbReference type="STRING" id="1802485.A2V97_03605"/>
<dbReference type="SUPFAM" id="SSF81301">
    <property type="entry name" value="Nucleotidyltransferase"/>
    <property type="match status" value="1"/>
</dbReference>
<evidence type="ECO:0000313" key="1">
    <source>
        <dbReference type="EMBL" id="OGM15829.1"/>
    </source>
</evidence>
<reference evidence="1 2" key="1">
    <citation type="journal article" date="2016" name="Nat. Commun.">
        <title>Thousands of microbial genomes shed light on interconnected biogeochemical processes in an aquifer system.</title>
        <authorList>
            <person name="Anantharaman K."/>
            <person name="Brown C.T."/>
            <person name="Hug L.A."/>
            <person name="Sharon I."/>
            <person name="Castelle C.J."/>
            <person name="Probst A.J."/>
            <person name="Thomas B.C."/>
            <person name="Singh A."/>
            <person name="Wilkins M.J."/>
            <person name="Karaoz U."/>
            <person name="Brodie E.L."/>
            <person name="Williams K.H."/>
            <person name="Hubbard S.S."/>
            <person name="Banfield J.F."/>
        </authorList>
    </citation>
    <scope>NUCLEOTIDE SEQUENCE [LARGE SCALE GENOMIC DNA]</scope>
</reference>
<name>A0A1F7XM02_9BACT</name>
<proteinExistence type="predicted"/>
<sequence>MTYQVQFLRELKAHGFLEIVMRQETKRDFTLYYHDIFEYPLTDEEVTVWQPGKKLGGELKKRVETEKKGGYSFLKGKGRLVEERRERESISKRKIEMAKRGVGFISTIPTVKMVALTGALAMSNAKVDSDIDIFIICKGGTLWATRMFTIFLLDIFGIPRNAGGKVDKDKLCLNMWLDERDLIWGRTDRNFYTAHEIAQIIPLVNKRGTYERFIFVNRWIKDYWPNAVKILSEEDTKILVGKSKKNHLISKYLSILVSLLFEPIAFRLQYFYMKSKITREVVTPTRAIFHPRDWGKIVMKRLTQV</sequence>
<evidence type="ECO:0008006" key="3">
    <source>
        <dbReference type="Google" id="ProtNLM"/>
    </source>
</evidence>